<proteinExistence type="predicted"/>
<protein>
    <submittedName>
        <fullName evidence="2">Uncharacterized protein</fullName>
    </submittedName>
</protein>
<reference evidence="2" key="1">
    <citation type="submission" date="2018-03" db="EMBL/GenBank/DDBJ databases">
        <authorList>
            <person name="Guldener U."/>
        </authorList>
    </citation>
    <scope>NUCLEOTIDE SEQUENCE</scope>
</reference>
<keyword evidence="1" id="KW-1133">Transmembrane helix</keyword>
<name>A0AAE8SZK5_9PEZI</name>
<dbReference type="Proteomes" id="UP001187682">
    <property type="component" value="Unassembled WGS sequence"/>
</dbReference>
<organism evidence="2 3">
    <name type="scientific">Cephalotrichum gorgonifer</name>
    <dbReference type="NCBI Taxonomy" id="2041049"/>
    <lineage>
        <taxon>Eukaryota</taxon>
        <taxon>Fungi</taxon>
        <taxon>Dikarya</taxon>
        <taxon>Ascomycota</taxon>
        <taxon>Pezizomycotina</taxon>
        <taxon>Sordariomycetes</taxon>
        <taxon>Hypocreomycetidae</taxon>
        <taxon>Microascales</taxon>
        <taxon>Microascaceae</taxon>
        <taxon>Cephalotrichum</taxon>
    </lineage>
</organism>
<comment type="caution">
    <text evidence="2">The sequence shown here is derived from an EMBL/GenBank/DDBJ whole genome shotgun (WGS) entry which is preliminary data.</text>
</comment>
<keyword evidence="3" id="KW-1185">Reference proteome</keyword>
<feature type="transmembrane region" description="Helical" evidence="1">
    <location>
        <begin position="77"/>
        <end position="97"/>
    </location>
</feature>
<feature type="transmembrane region" description="Helical" evidence="1">
    <location>
        <begin position="37"/>
        <end position="57"/>
    </location>
</feature>
<feature type="transmembrane region" description="Helical" evidence="1">
    <location>
        <begin position="106"/>
        <end position="124"/>
    </location>
</feature>
<keyword evidence="1" id="KW-0812">Transmembrane</keyword>
<keyword evidence="1" id="KW-0472">Membrane</keyword>
<feature type="transmembrane region" description="Helical" evidence="1">
    <location>
        <begin position="6"/>
        <end position="30"/>
    </location>
</feature>
<evidence type="ECO:0000313" key="2">
    <source>
        <dbReference type="EMBL" id="SPO07066.1"/>
    </source>
</evidence>
<accession>A0AAE8SZK5</accession>
<sequence>MVAYFELSWGILSTICTANVLFGILVINILTLNRLTIIPVIISAAGAVANGLCYYVSYADNPVKNTTVASAFGDILWMVQEAGNSFYSYMILSRIIFDSELKVFKCLFWSFISTTVVTRILIAICRAQSIVDRSLSLQSKINGLHVGYFTSLALLECVSAFFLLRKFASVKRASLQASLRPTVFQHLMRNSEVRVATLALMGTTRAITYYFQPTVQSATSVPSQIDRWTSEPTVEAGAKEIIWHKKR</sequence>
<evidence type="ECO:0000313" key="3">
    <source>
        <dbReference type="Proteomes" id="UP001187682"/>
    </source>
</evidence>
<dbReference type="AlphaFoldDB" id="A0AAE8SZK5"/>
<evidence type="ECO:0000256" key="1">
    <source>
        <dbReference type="SAM" id="Phobius"/>
    </source>
</evidence>
<gene>
    <name evidence="2" type="ORF">DNG_09760</name>
</gene>
<feature type="transmembrane region" description="Helical" evidence="1">
    <location>
        <begin position="144"/>
        <end position="164"/>
    </location>
</feature>
<dbReference type="EMBL" id="ONZQ02000018">
    <property type="protein sequence ID" value="SPO07066.1"/>
    <property type="molecule type" value="Genomic_DNA"/>
</dbReference>